<evidence type="ECO:0000313" key="2">
    <source>
        <dbReference type="EMBL" id="KAG2114249.1"/>
    </source>
</evidence>
<comment type="caution">
    <text evidence="2">The sequence shown here is derived from an EMBL/GenBank/DDBJ whole genome shotgun (WGS) entry which is preliminary data.</text>
</comment>
<feature type="region of interest" description="Disordered" evidence="1">
    <location>
        <begin position="90"/>
        <end position="109"/>
    </location>
</feature>
<protein>
    <submittedName>
        <fullName evidence="2">Uncharacterized protein</fullName>
    </submittedName>
</protein>
<dbReference type="EMBL" id="JABBWM010000010">
    <property type="protein sequence ID" value="KAG2114249.1"/>
    <property type="molecule type" value="Genomic_DNA"/>
</dbReference>
<keyword evidence="3" id="KW-1185">Reference proteome</keyword>
<accession>A0A9P7FEU3</accession>
<feature type="compositionally biased region" description="Polar residues" evidence="1">
    <location>
        <begin position="91"/>
        <end position="103"/>
    </location>
</feature>
<evidence type="ECO:0000256" key="1">
    <source>
        <dbReference type="SAM" id="MobiDB-lite"/>
    </source>
</evidence>
<dbReference type="Proteomes" id="UP000823399">
    <property type="component" value="Unassembled WGS sequence"/>
</dbReference>
<organism evidence="2 3">
    <name type="scientific">Suillus discolor</name>
    <dbReference type="NCBI Taxonomy" id="1912936"/>
    <lineage>
        <taxon>Eukaryota</taxon>
        <taxon>Fungi</taxon>
        <taxon>Dikarya</taxon>
        <taxon>Basidiomycota</taxon>
        <taxon>Agaricomycotina</taxon>
        <taxon>Agaricomycetes</taxon>
        <taxon>Agaricomycetidae</taxon>
        <taxon>Boletales</taxon>
        <taxon>Suillineae</taxon>
        <taxon>Suillaceae</taxon>
        <taxon>Suillus</taxon>
    </lineage>
</organism>
<dbReference type="AlphaFoldDB" id="A0A9P7FEU3"/>
<proteinExistence type="predicted"/>
<gene>
    <name evidence="2" type="ORF">F5147DRAFT_20238</name>
</gene>
<dbReference type="OrthoDB" id="3225650at2759"/>
<evidence type="ECO:0000313" key="3">
    <source>
        <dbReference type="Proteomes" id="UP000823399"/>
    </source>
</evidence>
<sequence length="233" mass="26150">MRKSLSSILCPVIRYRSLISSTQKVITRPTDLAAAPLTESSYGRVKDFTEPLDFEKLNSALSHATSEIHSLRDHYAKLRTLITERHLPLNDLQTGKPSTQPSGNHAIPSYQAQDSDIQRGPEPAHLEEISNLSEYEAKDILAGLITSLRLSPHSVRNLVSKFLDEGPICPHPNSVDDIRSSMEFLARIDELVWKRSVPVNSDGPYPLYSRANTDALVQRLVLWEKIIRAHHKG</sequence>
<dbReference type="GeneID" id="64690823"/>
<reference evidence="2" key="1">
    <citation type="journal article" date="2020" name="New Phytol.">
        <title>Comparative genomics reveals dynamic genome evolution in host specialist ectomycorrhizal fungi.</title>
        <authorList>
            <person name="Lofgren L.A."/>
            <person name="Nguyen N.H."/>
            <person name="Vilgalys R."/>
            <person name="Ruytinx J."/>
            <person name="Liao H.L."/>
            <person name="Branco S."/>
            <person name="Kuo A."/>
            <person name="LaButti K."/>
            <person name="Lipzen A."/>
            <person name="Andreopoulos W."/>
            <person name="Pangilinan J."/>
            <person name="Riley R."/>
            <person name="Hundley H."/>
            <person name="Na H."/>
            <person name="Barry K."/>
            <person name="Grigoriev I.V."/>
            <person name="Stajich J.E."/>
            <person name="Kennedy P.G."/>
        </authorList>
    </citation>
    <scope>NUCLEOTIDE SEQUENCE</scope>
    <source>
        <strain evidence="2">FC423</strain>
    </source>
</reference>
<dbReference type="RefSeq" id="XP_041296362.1">
    <property type="nucleotide sequence ID" value="XM_041428564.1"/>
</dbReference>
<name>A0A9P7FEU3_9AGAM</name>